<dbReference type="Gene3D" id="3.80.10.10">
    <property type="entry name" value="Ribonuclease Inhibitor"/>
    <property type="match status" value="1"/>
</dbReference>
<protein>
    <recommendedName>
        <fullName evidence="3">F-box domain-containing protein</fullName>
    </recommendedName>
</protein>
<evidence type="ECO:0000313" key="2">
    <source>
        <dbReference type="Proteomes" id="UP001212997"/>
    </source>
</evidence>
<name>A0AAD5YI25_9APHY</name>
<dbReference type="EMBL" id="JANAWD010000017">
    <property type="protein sequence ID" value="KAJ3491140.1"/>
    <property type="molecule type" value="Genomic_DNA"/>
</dbReference>
<dbReference type="AlphaFoldDB" id="A0AAD5YI25"/>
<comment type="caution">
    <text evidence="1">The sequence shown here is derived from an EMBL/GenBank/DDBJ whole genome shotgun (WGS) entry which is preliminary data.</text>
</comment>
<gene>
    <name evidence="1" type="ORF">NLI96_g932</name>
</gene>
<dbReference type="InterPro" id="IPR032675">
    <property type="entry name" value="LRR_dom_sf"/>
</dbReference>
<dbReference type="SUPFAM" id="SSF52047">
    <property type="entry name" value="RNI-like"/>
    <property type="match status" value="1"/>
</dbReference>
<accession>A0AAD5YI25</accession>
<evidence type="ECO:0008006" key="3">
    <source>
        <dbReference type="Google" id="ProtNLM"/>
    </source>
</evidence>
<keyword evidence="2" id="KW-1185">Reference proteome</keyword>
<sequence>MTTPPSHSHLRRSQIQIDIRIKGLEESIRALKEERNNYSLAVRVPAEILTHIFLLTIHHGCDDSTKQQLILPHVCRHWYAVASHSQEYWRYQALGRKGWRPHLIDRAGGRTLHVSGCIDGRYRDYSAEDSSVTNRLSQAESVKISVQTLIQRTDNQEYDVPNFLRQFLAEAAPNLKSFNLSFHDSVDPYTIPTDVFNGDIPRLRSLSLSRMRWSWSSPLFLPTLTHLDLEGPVTWGKECIEALRNLLSLRYLRIADTLEAPIDFSSRLGSWQISYTPSIPLKHLEILALHGTAFGLNPLRSELDFPLSTELTLSYYLNQMRYWDYELEPLLSSTQKYLHRLEKASTPIRFLHVKCSKDDYEDAIFRFSTSNPLVEPFDFINTIDLDPLFELKLQMTPIRPHNPESFFECVFWRVSNELPLDKVEILFLDHVPEAGSSYPSLAYGAFKGVKTLCISGSETMDILRTLTPHSPEGSDNNWRAEHWFSPRDKELLFPEVKEVILYDADFKPDMEPDTLLRFIMGHWQRGRHVDVSLSHCRNIQVDWINPLCDDFSVEWDGLGGVVVCESCGLSKSGEGES</sequence>
<proteinExistence type="predicted"/>
<organism evidence="1 2">
    <name type="scientific">Meripilus lineatus</name>
    <dbReference type="NCBI Taxonomy" id="2056292"/>
    <lineage>
        <taxon>Eukaryota</taxon>
        <taxon>Fungi</taxon>
        <taxon>Dikarya</taxon>
        <taxon>Basidiomycota</taxon>
        <taxon>Agaricomycotina</taxon>
        <taxon>Agaricomycetes</taxon>
        <taxon>Polyporales</taxon>
        <taxon>Meripilaceae</taxon>
        <taxon>Meripilus</taxon>
    </lineage>
</organism>
<evidence type="ECO:0000313" key="1">
    <source>
        <dbReference type="EMBL" id="KAJ3491140.1"/>
    </source>
</evidence>
<dbReference type="Proteomes" id="UP001212997">
    <property type="component" value="Unassembled WGS sequence"/>
</dbReference>
<reference evidence="1" key="1">
    <citation type="submission" date="2022-07" db="EMBL/GenBank/DDBJ databases">
        <title>Genome Sequence of Physisporinus lineatus.</title>
        <authorList>
            <person name="Buettner E."/>
        </authorList>
    </citation>
    <scope>NUCLEOTIDE SEQUENCE</scope>
    <source>
        <strain evidence="1">VT162</strain>
    </source>
</reference>